<feature type="domain" description="AB hydrolase-1" evidence="3">
    <location>
        <begin position="94"/>
        <end position="211"/>
    </location>
</feature>
<dbReference type="EMBL" id="VUMG01000003">
    <property type="protein sequence ID" value="MSS46050.1"/>
    <property type="molecule type" value="Genomic_DNA"/>
</dbReference>
<dbReference type="AlphaFoldDB" id="A0A7K0J7Y0"/>
<dbReference type="GO" id="GO:0003824">
    <property type="term" value="F:catalytic activity"/>
    <property type="evidence" value="ECO:0007669"/>
    <property type="project" value="UniProtKB-ARBA"/>
</dbReference>
<dbReference type="SUPFAM" id="SSF53474">
    <property type="entry name" value="alpha/beta-Hydrolases"/>
    <property type="match status" value="1"/>
</dbReference>
<keyword evidence="2" id="KW-0732">Signal</keyword>
<evidence type="ECO:0000313" key="5">
    <source>
        <dbReference type="Proteomes" id="UP000466104"/>
    </source>
</evidence>
<dbReference type="InterPro" id="IPR029058">
    <property type="entry name" value="AB_hydrolase_fold"/>
</dbReference>
<name>A0A7K0J7Y0_9ACTN</name>
<feature type="region of interest" description="Disordered" evidence="1">
    <location>
        <begin position="30"/>
        <end position="57"/>
    </location>
</feature>
<dbReference type="Gene3D" id="3.40.50.1820">
    <property type="entry name" value="alpha/beta hydrolase"/>
    <property type="match status" value="1"/>
</dbReference>
<evidence type="ECO:0000256" key="2">
    <source>
        <dbReference type="SAM" id="SignalP"/>
    </source>
</evidence>
<evidence type="ECO:0000313" key="4">
    <source>
        <dbReference type="EMBL" id="MSS46050.1"/>
    </source>
</evidence>
<gene>
    <name evidence="4" type="ORF">FYJ43_08380</name>
</gene>
<keyword evidence="5" id="KW-1185">Reference proteome</keyword>
<protein>
    <submittedName>
        <fullName evidence="4">Triacylglycerol lipase</fullName>
    </submittedName>
</protein>
<sequence length="339" mass="36106">MKRSKKIAAVLTTLTTVVASAFATVSAAPAHAAEGDTSVPPEITMPGSPDGIPSAGDGPTKLLTYTASLYALAHPGTNPQGANNFNCKPREGQNPVVLLPGTNSDAYASWSMYSPKLTKLGYCVFSPNFNGLKMLPNFAYTGDIRVSAKAVSGFVDRVLDATGAKKVDLIGWSQGGGPLPNYYITKLGGDKKVGKLIALAPSNHGVGSQAVSKFINQTMSEAEHEQIESAFAQAHIAAYEQQLGSSSFNKELYGNGPVTRPGVTYTIIEGRYDDTVMPFTNAFLHEPGVKNILVQNTCRDDHASHINFTYDTNVYQMAVNALDPDHAKPVTCVFQPFLG</sequence>
<dbReference type="Pfam" id="PF00561">
    <property type="entry name" value="Abhydrolase_1"/>
    <property type="match status" value="1"/>
</dbReference>
<reference evidence="4 5" key="1">
    <citation type="submission" date="2019-08" db="EMBL/GenBank/DDBJ databases">
        <title>In-depth cultivation of the pig gut microbiome towards novel bacterial diversity and tailored functional studies.</title>
        <authorList>
            <person name="Wylensek D."/>
            <person name="Hitch T.C.A."/>
            <person name="Clavel T."/>
        </authorList>
    </citation>
    <scope>NUCLEOTIDE SEQUENCE [LARGE SCALE GENOMIC DNA]</scope>
    <source>
        <strain evidence="4 5">WCA-380-WT-3A</strain>
    </source>
</reference>
<proteinExistence type="predicted"/>
<evidence type="ECO:0000256" key="1">
    <source>
        <dbReference type="SAM" id="MobiDB-lite"/>
    </source>
</evidence>
<dbReference type="RefSeq" id="WP_154563844.1">
    <property type="nucleotide sequence ID" value="NZ_VUMG01000003.1"/>
</dbReference>
<feature type="signal peptide" evidence="2">
    <location>
        <begin position="1"/>
        <end position="32"/>
    </location>
</feature>
<comment type="caution">
    <text evidence="4">The sequence shown here is derived from an EMBL/GenBank/DDBJ whole genome shotgun (WGS) entry which is preliminary data.</text>
</comment>
<evidence type="ECO:0000259" key="3">
    <source>
        <dbReference type="Pfam" id="PF00561"/>
    </source>
</evidence>
<accession>A0A7K0J7Y0</accession>
<feature type="chain" id="PRO_5029913872" evidence="2">
    <location>
        <begin position="33"/>
        <end position="339"/>
    </location>
</feature>
<organism evidence="4 5">
    <name type="scientific">Cutibacterium porci</name>
    <dbReference type="NCBI Taxonomy" id="2605781"/>
    <lineage>
        <taxon>Bacteria</taxon>
        <taxon>Bacillati</taxon>
        <taxon>Actinomycetota</taxon>
        <taxon>Actinomycetes</taxon>
        <taxon>Propionibacteriales</taxon>
        <taxon>Propionibacteriaceae</taxon>
        <taxon>Cutibacterium</taxon>
    </lineage>
</organism>
<dbReference type="InterPro" id="IPR000073">
    <property type="entry name" value="AB_hydrolase_1"/>
</dbReference>
<dbReference type="Proteomes" id="UP000466104">
    <property type="component" value="Unassembled WGS sequence"/>
</dbReference>